<organism evidence="1 2">
    <name type="scientific">Bacillus suaedaesalsae</name>
    <dbReference type="NCBI Taxonomy" id="2810349"/>
    <lineage>
        <taxon>Bacteria</taxon>
        <taxon>Bacillati</taxon>
        <taxon>Bacillota</taxon>
        <taxon>Bacilli</taxon>
        <taxon>Bacillales</taxon>
        <taxon>Bacillaceae</taxon>
        <taxon>Bacillus</taxon>
    </lineage>
</organism>
<name>A0ABS2DDB0_9BACI</name>
<reference evidence="1 2" key="1">
    <citation type="submission" date="2021-02" db="EMBL/GenBank/DDBJ databases">
        <title>Bacillus sp. RD4P76, an endophyte from a halophyte.</title>
        <authorList>
            <person name="Sun J.-Q."/>
        </authorList>
    </citation>
    <scope>NUCLEOTIDE SEQUENCE [LARGE SCALE GENOMIC DNA]</scope>
    <source>
        <strain evidence="1 2">RD4P76</strain>
    </source>
</reference>
<dbReference type="Proteomes" id="UP001518925">
    <property type="component" value="Unassembled WGS sequence"/>
</dbReference>
<keyword evidence="2" id="KW-1185">Reference proteome</keyword>
<accession>A0ABS2DDB0</accession>
<dbReference type="RefSeq" id="WP_204201840.1">
    <property type="nucleotide sequence ID" value="NZ_JAFELM010000013.1"/>
</dbReference>
<comment type="caution">
    <text evidence="1">The sequence shown here is derived from an EMBL/GenBank/DDBJ whole genome shotgun (WGS) entry which is preliminary data.</text>
</comment>
<protein>
    <recommendedName>
        <fullName evidence="3">Glycoside-hydrolase family GH114 TIM-barrel domain-containing protein</fullName>
    </recommendedName>
</protein>
<evidence type="ECO:0008006" key="3">
    <source>
        <dbReference type="Google" id="ProtNLM"/>
    </source>
</evidence>
<dbReference type="EMBL" id="JAFELM010000013">
    <property type="protein sequence ID" value="MBM6616447.1"/>
    <property type="molecule type" value="Genomic_DNA"/>
</dbReference>
<evidence type="ECO:0000313" key="2">
    <source>
        <dbReference type="Proteomes" id="UP001518925"/>
    </source>
</evidence>
<gene>
    <name evidence="1" type="ORF">JR050_01965</name>
</gene>
<evidence type="ECO:0000313" key="1">
    <source>
        <dbReference type="EMBL" id="MBM6616447.1"/>
    </source>
</evidence>
<proteinExistence type="predicted"/>
<sequence length="266" mass="31242">MARSTWIWDVRVLENRQEAIVNQLKENQMDTVYIFYTKDLDQNMYKQFITLAHTEKIKVEALGGERVWGLEEHEQEGVNFVQSVIDYNEKVRQEEKFDAVHLDIEPYLLEQWEVNKTKVLENWYNNSLTYINLSKQNGLTINCDLPFWLDSEEVIKAQPKSFKKPLYELFIDAFDGVNLMSYRNTVEGENSITDISNTEMTYAKQVGGRIGIAIDLLPSDIGYTTFYDTNNEELEKSISELQDYYRDNSSYNGVAIHDFDHLIRKR</sequence>